<evidence type="ECO:0000256" key="1">
    <source>
        <dbReference type="ARBA" id="ARBA00012528"/>
    </source>
</evidence>
<sequence>MPLERRSMSMTLSSTPRLAHEYGTLSLLWSTGCGYTQTCKDSPNLRKDRLMRIARLDADNETPELLVVLLHTFSCGKAFLGVYDDNDYLRYANDSFLSMFGLEVGQVATFSDIILSAAKSGRTVRIEAEDAAAFIADAQRRRRGHLREARQRSFAVDFVNDEWYWCTETLMPNEWIVLTGADITSLKETERLISAQRDDALRLSGIDELTGVPNRRFVLARLEALLREGCAERPALSVAVLDLDYFKYINDTFGHETGDVALRHFAQHCDSTLASGGLFGRLGGEESLVALPGTNSQDAKLILEQMLGSIPLVSARLPAHVTIGLSFSAGIAEARVGESRDDLLVRADRALYLAKSSGRSRVEVDSPKSAVQ</sequence>
<dbReference type="CDD" id="cd01949">
    <property type="entry name" value="GGDEF"/>
    <property type="match status" value="1"/>
</dbReference>
<dbReference type="Pfam" id="PF00990">
    <property type="entry name" value="GGDEF"/>
    <property type="match status" value="1"/>
</dbReference>
<gene>
    <name evidence="3" type="ORF">AWB79_02171</name>
</gene>
<dbReference type="GO" id="GO:0052621">
    <property type="term" value="F:diguanylate cyclase activity"/>
    <property type="evidence" value="ECO:0007669"/>
    <property type="project" value="UniProtKB-EC"/>
</dbReference>
<feature type="domain" description="GGDEF" evidence="2">
    <location>
        <begin position="234"/>
        <end position="367"/>
    </location>
</feature>
<evidence type="ECO:0000313" key="4">
    <source>
        <dbReference type="Proteomes" id="UP000054851"/>
    </source>
</evidence>
<protein>
    <recommendedName>
        <fullName evidence="1">diguanylate cyclase</fullName>
        <ecNumber evidence="1">2.7.7.65</ecNumber>
    </recommendedName>
</protein>
<dbReference type="EMBL" id="FCOA02000005">
    <property type="protein sequence ID" value="SAK55284.1"/>
    <property type="molecule type" value="Genomic_DNA"/>
</dbReference>
<name>A0A158ABS3_9BURK</name>
<evidence type="ECO:0000259" key="2">
    <source>
        <dbReference type="PROSITE" id="PS50887"/>
    </source>
</evidence>
<dbReference type="NCBIfam" id="TIGR00254">
    <property type="entry name" value="GGDEF"/>
    <property type="match status" value="1"/>
</dbReference>
<dbReference type="AlphaFoldDB" id="A0A158ABS3"/>
<reference evidence="3" key="1">
    <citation type="submission" date="2016-01" db="EMBL/GenBank/DDBJ databases">
        <authorList>
            <person name="Peeters C."/>
        </authorList>
    </citation>
    <scope>NUCLEOTIDE SEQUENCE</scope>
    <source>
        <strain evidence="3">LMG 29322</strain>
    </source>
</reference>
<dbReference type="InterPro" id="IPR029787">
    <property type="entry name" value="Nucleotide_cyclase"/>
</dbReference>
<dbReference type="InterPro" id="IPR050469">
    <property type="entry name" value="Diguanylate_Cyclase"/>
</dbReference>
<keyword evidence="4" id="KW-1185">Reference proteome</keyword>
<accession>A0A158ABS3</accession>
<dbReference type="SMART" id="SM00267">
    <property type="entry name" value="GGDEF"/>
    <property type="match status" value="1"/>
</dbReference>
<dbReference type="Proteomes" id="UP000054851">
    <property type="component" value="Unassembled WGS sequence"/>
</dbReference>
<dbReference type="GO" id="GO:0005886">
    <property type="term" value="C:plasma membrane"/>
    <property type="evidence" value="ECO:0007669"/>
    <property type="project" value="TreeGrafter"/>
</dbReference>
<dbReference type="InterPro" id="IPR000160">
    <property type="entry name" value="GGDEF_dom"/>
</dbReference>
<dbReference type="EC" id="2.7.7.65" evidence="1"/>
<organism evidence="3 4">
    <name type="scientific">Caballeronia hypogeia</name>
    <dbReference type="NCBI Taxonomy" id="1777140"/>
    <lineage>
        <taxon>Bacteria</taxon>
        <taxon>Pseudomonadati</taxon>
        <taxon>Pseudomonadota</taxon>
        <taxon>Betaproteobacteria</taxon>
        <taxon>Burkholderiales</taxon>
        <taxon>Burkholderiaceae</taxon>
        <taxon>Caballeronia</taxon>
    </lineage>
</organism>
<dbReference type="PROSITE" id="PS51257">
    <property type="entry name" value="PROKAR_LIPOPROTEIN"/>
    <property type="match status" value="1"/>
</dbReference>
<dbReference type="GO" id="GO:0043709">
    <property type="term" value="P:cell adhesion involved in single-species biofilm formation"/>
    <property type="evidence" value="ECO:0007669"/>
    <property type="project" value="TreeGrafter"/>
</dbReference>
<dbReference type="PANTHER" id="PTHR45138:SF24">
    <property type="entry name" value="DIGUANYLATE CYCLASE DGCC-RELATED"/>
    <property type="match status" value="1"/>
</dbReference>
<proteinExistence type="predicted"/>
<dbReference type="InterPro" id="IPR043128">
    <property type="entry name" value="Rev_trsase/Diguanyl_cyclase"/>
</dbReference>
<comment type="caution">
    <text evidence="3">The sequence shown here is derived from an EMBL/GenBank/DDBJ whole genome shotgun (WGS) entry which is preliminary data.</text>
</comment>
<dbReference type="PROSITE" id="PS50887">
    <property type="entry name" value="GGDEF"/>
    <property type="match status" value="1"/>
</dbReference>
<dbReference type="Gene3D" id="3.30.70.270">
    <property type="match status" value="1"/>
</dbReference>
<dbReference type="GO" id="GO:1902201">
    <property type="term" value="P:negative regulation of bacterial-type flagellum-dependent cell motility"/>
    <property type="evidence" value="ECO:0007669"/>
    <property type="project" value="TreeGrafter"/>
</dbReference>
<evidence type="ECO:0000313" key="3">
    <source>
        <dbReference type="EMBL" id="SAK55284.1"/>
    </source>
</evidence>
<dbReference type="SUPFAM" id="SSF55073">
    <property type="entry name" value="Nucleotide cyclase"/>
    <property type="match status" value="1"/>
</dbReference>
<dbReference type="STRING" id="1777140.AWB79_02171"/>
<dbReference type="PANTHER" id="PTHR45138">
    <property type="entry name" value="REGULATORY COMPONENTS OF SENSORY TRANSDUCTION SYSTEM"/>
    <property type="match status" value="1"/>
</dbReference>